<feature type="compositionally biased region" description="Pro residues" evidence="2">
    <location>
        <begin position="775"/>
        <end position="787"/>
    </location>
</feature>
<sequence>MSLSSPPQPATHFGLATQLRTPPLDGASYSPASTHSSQAKKLTPAMRAEGRDGSPRLFTVPQWSAKDSPRSAYSASTDGPYGSLDMARADSRGVMSDVGYEPLSPTSKGHSRTQSSPLNGFKADGSPTMQRLYRPESPTSATPPTPQQVHIPSEVTATGAPIFNKVDFSFGSQPPLDLGITLTSPSYSTYKATSTPLARSASADAVHTPPLPPASKDDVPGTPYAAEVRVSVAQRVEKAPSFRKASLAKLNAERPASGPLFEDYRRPSSATTGSGSSSVRNGSQDLSVPRLRPPRASSPGGTNRPVGQGLRSSYAGSSISDSGVATASLFRRASSVYVPNSPGGLTAVAVTSVGAGPGSQKITPGAKLPLNLLTLSRRTAHVSDVPGYAWRLNLLEKLELIMGSFLRIEDAEAILSIGNSSEKKKKRSESRKSQIGMPTPSSDSLRQPEESAKKVPEPKTFFSRMKRVLSVQGPPTRESPSSSNAAKKVVFGAPLAQVAEYGFVTSMIAGQRHDLPGVCFSTVEEIYRRGQGSKVPGLMQLQGEPGRIAKLVQIYNTPPDYGEHHDLSIESIHNVTSLLKRYLRDLPEPVLDQRLWRLFQVACVDSTNSLKARIASAQIILRLLPTPNFSLLVYLVAFLSQMPLFPENKLSLATVSGIFGAMIMAPRPAPQKKPAKGEMVISGPGESVESAGATAKKGEVALRWLLEHWSSVADGLLDADFDIDPATIVDNADEASPDRSEKTSLLAPTLDVIVPQGELHIQQPAAQEETAPLAPPIQLPRDAPAPPVHEQAWSQRQPFSPVVEQHTAELDSIPRFEDVSKTYNSQPSTPVAQDDTPLHSEVQRLGSERSGSSAHSHASPRLDPLAAAAFATPKSPSIYQEESGPPTPQKEIQQPHFPSIAAVLPSQPEEDELEREERPPVAQQDEEEEHGSPHDSTDEPPRLSSTHSSASSEHSVSIKTPPQSALTHEAGVNGHSKTFDADSRPISMRDTSVLDDVVDFDETSVYSFPAPPISPTSATRPSPFLIPSPFLSQAELDAARAAEHAKEVQSMPPPPNAANYANRSGPSESESAKQIASPLQHRSRPSVEEKALVLPPSREVVKAEPGPPLDEEDDDAPPPLPQKSPTPNGIGINGLPSSRTSSTLRLSDHESLERVGAEASPSKANPGRASASLLRTVDEQLRETQQLVEKQRQEVQSLWQQLTDLELERTAERAEMIDLRQEVESFKERMTKRLSRSLNEQEKKKLETAEHKARDSEARVRVAQEEARRAREELARVEEKRRKEQADAKSQIEALEAQLGSIRAVLLGGAGLKI</sequence>
<feature type="domain" description="Rho-GAP" evidence="3">
    <location>
        <begin position="493"/>
        <end position="713"/>
    </location>
</feature>
<dbReference type="OrthoDB" id="79452at2759"/>
<dbReference type="PROSITE" id="PS50238">
    <property type="entry name" value="RHOGAP"/>
    <property type="match status" value="1"/>
</dbReference>
<feature type="compositionally biased region" description="Basic and acidic residues" evidence="2">
    <location>
        <begin position="1146"/>
        <end position="1156"/>
    </location>
</feature>
<dbReference type="EMBL" id="LK052936">
    <property type="protein sequence ID" value="CDR35925.1"/>
    <property type="molecule type" value="Genomic_DNA"/>
</dbReference>
<name>A0A061AKX6_RHOTO</name>
<dbReference type="GO" id="GO:0060237">
    <property type="term" value="P:regulation of fungal-type cell wall organization"/>
    <property type="evidence" value="ECO:0007669"/>
    <property type="project" value="TreeGrafter"/>
</dbReference>
<feature type="region of interest" description="Disordered" evidence="2">
    <location>
        <begin position="1234"/>
        <end position="1261"/>
    </location>
</feature>
<reference evidence="4" key="1">
    <citation type="journal article" date="2014" name="Genome Announc.">
        <title>Draft genome sequence of Rhodosporidium toruloides CECT1137, an oleaginous yeast of biotechnological interest.</title>
        <authorList>
            <person name="Morin N."/>
            <person name="Calcas X."/>
            <person name="Devillers H."/>
            <person name="Durrens P."/>
            <person name="Sherman D.J."/>
            <person name="Nicaud J.-M."/>
            <person name="Neuveglise C."/>
        </authorList>
    </citation>
    <scope>NUCLEOTIDE SEQUENCE</scope>
    <source>
        <strain evidence="4">CECT1137</strain>
    </source>
</reference>
<dbReference type="Gene3D" id="1.10.555.10">
    <property type="entry name" value="Rho GTPase activation protein"/>
    <property type="match status" value="1"/>
</dbReference>
<feature type="compositionally biased region" description="Low complexity" evidence="2">
    <location>
        <begin position="944"/>
        <end position="957"/>
    </location>
</feature>
<feature type="compositionally biased region" description="Polar residues" evidence="2">
    <location>
        <begin position="1064"/>
        <end position="1074"/>
    </location>
</feature>
<evidence type="ECO:0000259" key="3">
    <source>
        <dbReference type="PROSITE" id="PS50238"/>
    </source>
</evidence>
<feature type="region of interest" description="Disordered" evidence="2">
    <location>
        <begin position="775"/>
        <end position="806"/>
    </location>
</feature>
<dbReference type="Pfam" id="PF00620">
    <property type="entry name" value="RhoGAP"/>
    <property type="match status" value="1"/>
</dbReference>
<feature type="compositionally biased region" description="Low complexity" evidence="2">
    <location>
        <begin position="268"/>
        <end position="278"/>
    </location>
</feature>
<dbReference type="InterPro" id="IPR051025">
    <property type="entry name" value="RhoGAP"/>
</dbReference>
<feature type="compositionally biased region" description="Basic and acidic residues" evidence="2">
    <location>
        <begin position="446"/>
        <end position="457"/>
    </location>
</feature>
<evidence type="ECO:0000256" key="1">
    <source>
        <dbReference type="ARBA" id="ARBA00022468"/>
    </source>
</evidence>
<gene>
    <name evidence="4" type="ORF">RHTO0S_01e10286g</name>
</gene>
<evidence type="ECO:0000256" key="2">
    <source>
        <dbReference type="SAM" id="MobiDB-lite"/>
    </source>
</evidence>
<dbReference type="PANTHER" id="PTHR15228:SF25">
    <property type="entry name" value="F-BAR DOMAIN-CONTAINING PROTEIN"/>
    <property type="match status" value="1"/>
</dbReference>
<protein>
    <submittedName>
        <fullName evidence="4">RHTO0S01e10286g1_1</fullName>
    </submittedName>
</protein>
<dbReference type="SMART" id="SM00324">
    <property type="entry name" value="RhoGAP"/>
    <property type="match status" value="1"/>
</dbReference>
<feature type="region of interest" description="Disordered" evidence="2">
    <location>
        <begin position="187"/>
        <end position="222"/>
    </location>
</feature>
<feature type="compositionally biased region" description="Polar residues" evidence="2">
    <location>
        <begin position="104"/>
        <end position="118"/>
    </location>
</feature>
<dbReference type="InterPro" id="IPR000198">
    <property type="entry name" value="RhoGAP_dom"/>
</dbReference>
<feature type="region of interest" description="Disordered" evidence="2">
    <location>
        <begin position="875"/>
        <end position="988"/>
    </location>
</feature>
<accession>A0A061AKX6</accession>
<feature type="region of interest" description="Disordered" evidence="2">
    <location>
        <begin position="420"/>
        <end position="458"/>
    </location>
</feature>
<feature type="region of interest" description="Disordered" evidence="2">
    <location>
        <begin position="257"/>
        <end position="318"/>
    </location>
</feature>
<dbReference type="CDD" id="cd00159">
    <property type="entry name" value="RhoGAP"/>
    <property type="match status" value="1"/>
</dbReference>
<dbReference type="SUPFAM" id="SSF48350">
    <property type="entry name" value="GTPase activation domain, GAP"/>
    <property type="match status" value="1"/>
</dbReference>
<organism evidence="4">
    <name type="scientific">Rhodotorula toruloides</name>
    <name type="common">Yeast</name>
    <name type="synonym">Rhodosporidium toruloides</name>
    <dbReference type="NCBI Taxonomy" id="5286"/>
    <lineage>
        <taxon>Eukaryota</taxon>
        <taxon>Fungi</taxon>
        <taxon>Dikarya</taxon>
        <taxon>Basidiomycota</taxon>
        <taxon>Pucciniomycotina</taxon>
        <taxon>Microbotryomycetes</taxon>
        <taxon>Sporidiobolales</taxon>
        <taxon>Sporidiobolaceae</taxon>
        <taxon>Rhodotorula</taxon>
    </lineage>
</organism>
<proteinExistence type="predicted"/>
<feature type="compositionally biased region" description="Polar residues" evidence="2">
    <location>
        <begin position="187"/>
        <end position="197"/>
    </location>
</feature>
<dbReference type="GO" id="GO:0005096">
    <property type="term" value="F:GTPase activator activity"/>
    <property type="evidence" value="ECO:0007669"/>
    <property type="project" value="UniProtKB-KW"/>
</dbReference>
<evidence type="ECO:0000313" key="4">
    <source>
        <dbReference type="EMBL" id="CDR35925.1"/>
    </source>
</evidence>
<feature type="region of interest" description="Disordered" evidence="2">
    <location>
        <begin position="1"/>
        <end position="150"/>
    </location>
</feature>
<dbReference type="PANTHER" id="PTHR15228">
    <property type="entry name" value="SPERMATHECAL PHYSIOLOGY VARIANT"/>
    <property type="match status" value="1"/>
</dbReference>
<feature type="compositionally biased region" description="Basic and acidic residues" evidence="2">
    <location>
        <begin position="1239"/>
        <end position="1261"/>
    </location>
</feature>
<dbReference type="InterPro" id="IPR008936">
    <property type="entry name" value="Rho_GTPase_activation_prot"/>
</dbReference>
<feature type="region of interest" description="Disordered" evidence="2">
    <location>
        <begin position="1006"/>
        <end position="1025"/>
    </location>
</feature>
<dbReference type="GO" id="GO:0005938">
    <property type="term" value="C:cell cortex"/>
    <property type="evidence" value="ECO:0007669"/>
    <property type="project" value="TreeGrafter"/>
</dbReference>
<feature type="compositionally biased region" description="Basic and acidic residues" evidence="2">
    <location>
        <begin position="1037"/>
        <end position="1047"/>
    </location>
</feature>
<feature type="region of interest" description="Disordered" evidence="2">
    <location>
        <begin position="1036"/>
        <end position="1170"/>
    </location>
</feature>
<dbReference type="GO" id="GO:0007165">
    <property type="term" value="P:signal transduction"/>
    <property type="evidence" value="ECO:0007669"/>
    <property type="project" value="InterPro"/>
</dbReference>
<feature type="compositionally biased region" description="Polar residues" evidence="2">
    <location>
        <begin position="30"/>
        <end position="40"/>
    </location>
</feature>
<feature type="compositionally biased region" description="Basic and acidic residues" evidence="2">
    <location>
        <begin position="930"/>
        <end position="941"/>
    </location>
</feature>
<keyword evidence="1" id="KW-0343">GTPase activation</keyword>